<keyword evidence="3" id="KW-1185">Reference proteome</keyword>
<reference evidence="2 3" key="1">
    <citation type="submission" date="2020-04" db="EMBL/GenBank/DDBJ databases">
        <authorList>
            <person name="Basu S."/>
            <person name="Maruthanayagam V."/>
            <person name="Chakraborty S."/>
            <person name="Pramanik A."/>
            <person name="Mukherjee J."/>
            <person name="Brink B."/>
        </authorList>
    </citation>
    <scope>NUCLEOTIDE SEQUENCE [LARGE SCALE GENOMIC DNA]</scope>
    <source>
        <strain evidence="2 3">AP17</strain>
    </source>
</reference>
<evidence type="ECO:0000256" key="1">
    <source>
        <dbReference type="SAM" id="MobiDB-lite"/>
    </source>
</evidence>
<dbReference type="EMBL" id="CP051167">
    <property type="protein sequence ID" value="QIZ70521.1"/>
    <property type="molecule type" value="Genomic_DNA"/>
</dbReference>
<dbReference type="AlphaFoldDB" id="A0A6H1TVD5"/>
<dbReference type="KEGG" id="oxy:HCG48_07955"/>
<name>A0A6H1TVD5_9CYAN</name>
<feature type="region of interest" description="Disordered" evidence="1">
    <location>
        <begin position="1"/>
        <end position="20"/>
    </location>
</feature>
<proteinExistence type="predicted"/>
<dbReference type="RefSeq" id="WP_168568676.1">
    <property type="nucleotide sequence ID" value="NZ_CP051167.1"/>
</dbReference>
<organism evidence="2 3">
    <name type="scientific">Oxynema aestuarii AP17</name>
    <dbReference type="NCBI Taxonomy" id="2064643"/>
    <lineage>
        <taxon>Bacteria</taxon>
        <taxon>Bacillati</taxon>
        <taxon>Cyanobacteriota</taxon>
        <taxon>Cyanophyceae</taxon>
        <taxon>Oscillatoriophycideae</taxon>
        <taxon>Oscillatoriales</taxon>
        <taxon>Oscillatoriaceae</taxon>
        <taxon>Oxynema</taxon>
        <taxon>Oxynema aestuarii</taxon>
    </lineage>
</organism>
<gene>
    <name evidence="2" type="ORF">HCG48_07955</name>
</gene>
<evidence type="ECO:0000313" key="3">
    <source>
        <dbReference type="Proteomes" id="UP000500857"/>
    </source>
</evidence>
<dbReference type="Proteomes" id="UP000500857">
    <property type="component" value="Chromosome"/>
</dbReference>
<protein>
    <submittedName>
        <fullName evidence="2">Uncharacterized protein</fullName>
    </submittedName>
</protein>
<evidence type="ECO:0000313" key="2">
    <source>
        <dbReference type="EMBL" id="QIZ70521.1"/>
    </source>
</evidence>
<sequence>MVSVSEKPPTDRPTESPELLEPEVLRAARHLYRTYKEVHPEAIQRPLGVAIDRYTHRGHLIFQTKPALLMTELFVPFDRIEAALY</sequence>
<accession>A0A6H1TVD5</accession>